<name>A0A2P5HHW8_DIAHE</name>
<gene>
    <name evidence="2" type="ORF">DHEL01_v211754</name>
</gene>
<evidence type="ECO:0000313" key="2">
    <source>
        <dbReference type="EMBL" id="POS69851.1"/>
    </source>
</evidence>
<reference evidence="2" key="1">
    <citation type="submission" date="2017-09" db="EMBL/GenBank/DDBJ databases">
        <title>Polyketide synthases of a Diaporthe helianthi virulent isolate.</title>
        <authorList>
            <person name="Baroncelli R."/>
        </authorList>
    </citation>
    <scope>NUCLEOTIDE SEQUENCE [LARGE SCALE GENOMIC DNA]</scope>
    <source>
        <strain evidence="2">7/96</strain>
    </source>
</reference>
<comment type="caution">
    <text evidence="2">The sequence shown here is derived from an EMBL/GenBank/DDBJ whole genome shotgun (WGS) entry which is preliminary data.</text>
</comment>
<dbReference type="AlphaFoldDB" id="A0A2P5HHW8"/>
<feature type="compositionally biased region" description="Polar residues" evidence="1">
    <location>
        <begin position="210"/>
        <end position="219"/>
    </location>
</feature>
<proteinExistence type="predicted"/>
<feature type="compositionally biased region" description="Low complexity" evidence="1">
    <location>
        <begin position="232"/>
        <end position="244"/>
    </location>
</feature>
<feature type="compositionally biased region" description="Low complexity" evidence="1">
    <location>
        <begin position="40"/>
        <end position="52"/>
    </location>
</feature>
<dbReference type="InParanoid" id="A0A2P5HHW8"/>
<feature type="region of interest" description="Disordered" evidence="1">
    <location>
        <begin position="1"/>
        <end position="80"/>
    </location>
</feature>
<dbReference type="EMBL" id="MAVT02001955">
    <property type="protein sequence ID" value="POS69851.1"/>
    <property type="molecule type" value="Genomic_DNA"/>
</dbReference>
<feature type="region of interest" description="Disordered" evidence="1">
    <location>
        <begin position="296"/>
        <end position="315"/>
    </location>
</feature>
<organism evidence="2 3">
    <name type="scientific">Diaporthe helianthi</name>
    <dbReference type="NCBI Taxonomy" id="158607"/>
    <lineage>
        <taxon>Eukaryota</taxon>
        <taxon>Fungi</taxon>
        <taxon>Dikarya</taxon>
        <taxon>Ascomycota</taxon>
        <taxon>Pezizomycotina</taxon>
        <taxon>Sordariomycetes</taxon>
        <taxon>Sordariomycetidae</taxon>
        <taxon>Diaporthales</taxon>
        <taxon>Diaporthaceae</taxon>
        <taxon>Diaporthe</taxon>
    </lineage>
</organism>
<feature type="compositionally biased region" description="Polar residues" evidence="1">
    <location>
        <begin position="19"/>
        <end position="30"/>
    </location>
</feature>
<feature type="region of interest" description="Disordered" evidence="1">
    <location>
        <begin position="176"/>
        <end position="253"/>
    </location>
</feature>
<feature type="compositionally biased region" description="Low complexity" evidence="1">
    <location>
        <begin position="64"/>
        <end position="79"/>
    </location>
</feature>
<sequence length="446" mass="48050">MSRRRLNAWRKDAEPYSRGASSRIATSASRPHTPDNENGASSSAAAESQPASTGSTNVHRPNQEESSGSSSGDDQAPSSRWFPVVAGRIDFPRRAAPADAIHGDFEEIVSIHSSDEDYDGDESGHGSIQGDAIHVNFEEIVNIHSSDEDDEGETSGHGPLQGGAIHGCFEEIVSVHSSDDDDEGDESGLLQGDSVEDPAPGDSDDGQPGPSRNRNTSIARSPPAEEQQRQAPVTFPVPTITVPVRGDSTGPGYGSMIPLPSSAGAPQALASMPQRNASGDGAAALAVAQAPALNTESNGASSAAQHHENIGQRANQHQRRFNVLHSLNRLRHRSAAAGRGQPARALHLSTIGRQLDQRYQQFIHPISGIYRRAGIVPNQGGEVPQEQNQVEEINPPRANRDHFMERFTAMNDAFDARYERIRQQQAETREDIYRLIEPQSDDELAE</sequence>
<keyword evidence="3" id="KW-1185">Reference proteome</keyword>
<dbReference type="Proteomes" id="UP000094444">
    <property type="component" value="Unassembled WGS sequence"/>
</dbReference>
<evidence type="ECO:0000256" key="1">
    <source>
        <dbReference type="SAM" id="MobiDB-lite"/>
    </source>
</evidence>
<accession>A0A2P5HHW8</accession>
<evidence type="ECO:0000313" key="3">
    <source>
        <dbReference type="Proteomes" id="UP000094444"/>
    </source>
</evidence>
<protein>
    <submittedName>
        <fullName evidence="2">Uncharacterized protein</fullName>
    </submittedName>
</protein>